<organism evidence="1 2">
    <name type="scientific">Baudoinia panamericana (strain UAMH 10762)</name>
    <name type="common">Angels' share fungus</name>
    <name type="synonym">Baudoinia compniacensis (strain UAMH 10762)</name>
    <dbReference type="NCBI Taxonomy" id="717646"/>
    <lineage>
        <taxon>Eukaryota</taxon>
        <taxon>Fungi</taxon>
        <taxon>Dikarya</taxon>
        <taxon>Ascomycota</taxon>
        <taxon>Pezizomycotina</taxon>
        <taxon>Dothideomycetes</taxon>
        <taxon>Dothideomycetidae</taxon>
        <taxon>Mycosphaerellales</taxon>
        <taxon>Teratosphaeriaceae</taxon>
        <taxon>Baudoinia</taxon>
    </lineage>
</organism>
<name>M2NJZ6_BAUPA</name>
<dbReference type="AlphaFoldDB" id="M2NJZ6"/>
<evidence type="ECO:0000313" key="2">
    <source>
        <dbReference type="Proteomes" id="UP000011761"/>
    </source>
</evidence>
<dbReference type="KEGG" id="bcom:BAUCODRAFT_29803"/>
<evidence type="ECO:0000313" key="1">
    <source>
        <dbReference type="EMBL" id="EMC99455.1"/>
    </source>
</evidence>
<proteinExistence type="predicted"/>
<dbReference type="RefSeq" id="XP_007672875.1">
    <property type="nucleotide sequence ID" value="XM_007674685.1"/>
</dbReference>
<dbReference type="EMBL" id="KB445551">
    <property type="protein sequence ID" value="EMC99455.1"/>
    <property type="molecule type" value="Genomic_DNA"/>
</dbReference>
<accession>M2NJZ6</accession>
<sequence length="51" mass="5853">MDRFQLSCTIHFMPRSLGLKLGRWTLYLKTLINQETVINQDTVVLCPVSTA</sequence>
<gene>
    <name evidence="1" type="ORF">BAUCODRAFT_29803</name>
</gene>
<reference evidence="1 2" key="1">
    <citation type="journal article" date="2012" name="PLoS Pathog.">
        <title>Diverse lifestyles and strategies of plant pathogenesis encoded in the genomes of eighteen Dothideomycetes fungi.</title>
        <authorList>
            <person name="Ohm R.A."/>
            <person name="Feau N."/>
            <person name="Henrissat B."/>
            <person name="Schoch C.L."/>
            <person name="Horwitz B.A."/>
            <person name="Barry K.W."/>
            <person name="Condon B.J."/>
            <person name="Copeland A.C."/>
            <person name="Dhillon B."/>
            <person name="Glaser F."/>
            <person name="Hesse C.N."/>
            <person name="Kosti I."/>
            <person name="LaButti K."/>
            <person name="Lindquist E.A."/>
            <person name="Lucas S."/>
            <person name="Salamov A.A."/>
            <person name="Bradshaw R.E."/>
            <person name="Ciuffetti L."/>
            <person name="Hamelin R.C."/>
            <person name="Kema G.H.J."/>
            <person name="Lawrence C."/>
            <person name="Scott J.A."/>
            <person name="Spatafora J.W."/>
            <person name="Turgeon B.G."/>
            <person name="de Wit P.J.G.M."/>
            <person name="Zhong S."/>
            <person name="Goodwin S.B."/>
            <person name="Grigoriev I.V."/>
        </authorList>
    </citation>
    <scope>NUCLEOTIDE SEQUENCE [LARGE SCALE GENOMIC DNA]</scope>
    <source>
        <strain evidence="1 2">UAMH 10762</strain>
    </source>
</reference>
<dbReference type="HOGENOM" id="CLU_3105978_0_0_1"/>
<protein>
    <submittedName>
        <fullName evidence="1">Uncharacterized protein</fullName>
    </submittedName>
</protein>
<dbReference type="Proteomes" id="UP000011761">
    <property type="component" value="Unassembled WGS sequence"/>
</dbReference>
<keyword evidence="2" id="KW-1185">Reference proteome</keyword>
<dbReference type="GeneID" id="19111016"/>